<dbReference type="AlphaFoldDB" id="A0A4P6KEK2"/>
<dbReference type="InterPro" id="IPR036291">
    <property type="entry name" value="NAD(P)-bd_dom_sf"/>
</dbReference>
<feature type="domain" description="DUF2520" evidence="2">
    <location>
        <begin position="103"/>
        <end position="225"/>
    </location>
</feature>
<keyword evidence="4" id="KW-1185">Reference proteome</keyword>
<dbReference type="Gene3D" id="1.10.1040.20">
    <property type="entry name" value="ProC-like, C-terminal domain"/>
    <property type="match status" value="1"/>
</dbReference>
<feature type="domain" description="Putative oxidoreductase/dehydrogenase Rossmann-like" evidence="1">
    <location>
        <begin position="37"/>
        <end position="79"/>
    </location>
</feature>
<dbReference type="InterPro" id="IPR018931">
    <property type="entry name" value="DUF2520"/>
</dbReference>
<dbReference type="PANTHER" id="PTHR40459">
    <property type="entry name" value="CONSERVED HYPOTHETICAL ALANINE AND LEUCINE RICH PROTEIN"/>
    <property type="match status" value="1"/>
</dbReference>
<protein>
    <submittedName>
        <fullName evidence="3">DUF2520 domain-containing protein</fullName>
    </submittedName>
</protein>
<dbReference type="PANTHER" id="PTHR40459:SF1">
    <property type="entry name" value="CONSERVED HYPOTHETICAL ALANINE AND LEUCINE RICH PROTEIN"/>
    <property type="match status" value="1"/>
</dbReference>
<evidence type="ECO:0000259" key="2">
    <source>
        <dbReference type="Pfam" id="PF10728"/>
    </source>
</evidence>
<dbReference type="OrthoDB" id="8650434at2"/>
<dbReference type="Gene3D" id="3.40.50.720">
    <property type="entry name" value="NAD(P)-binding Rossmann-like Domain"/>
    <property type="match status" value="1"/>
</dbReference>
<evidence type="ECO:0000313" key="4">
    <source>
        <dbReference type="Proteomes" id="UP000289260"/>
    </source>
</evidence>
<dbReference type="KEGG" id="ltr:EVS81_07505"/>
<dbReference type="Proteomes" id="UP000289260">
    <property type="component" value="Chromosome"/>
</dbReference>
<dbReference type="SUPFAM" id="SSF51735">
    <property type="entry name" value="NAD(P)-binding Rossmann-fold domains"/>
    <property type="match status" value="1"/>
</dbReference>
<dbReference type="InterPro" id="IPR008927">
    <property type="entry name" value="6-PGluconate_DH-like_C_sf"/>
</dbReference>
<dbReference type="EMBL" id="CP035806">
    <property type="protein sequence ID" value="QBE48692.1"/>
    <property type="molecule type" value="Genomic_DNA"/>
</dbReference>
<reference evidence="3 4" key="1">
    <citation type="submission" date="2019-02" db="EMBL/GenBank/DDBJ databases">
        <authorList>
            <person name="Sun L."/>
            <person name="Pan D."/>
            <person name="Wu X."/>
        </authorList>
    </citation>
    <scope>NUCLEOTIDE SEQUENCE [LARGE SCALE GENOMIC DNA]</scope>
    <source>
        <strain evidence="3 4">JW-1</strain>
    </source>
</reference>
<dbReference type="InterPro" id="IPR019665">
    <property type="entry name" value="OxRdtase/DH_put_Rossmann_dom"/>
</dbReference>
<dbReference type="RefSeq" id="WP_130109827.1">
    <property type="nucleotide sequence ID" value="NZ_CP035806.1"/>
</dbReference>
<name>A0A4P6KEK2_9MICO</name>
<accession>A0A4P6KEK2</accession>
<organism evidence="3 4">
    <name type="scientific">Leucobacter triazinivorans</name>
    <dbReference type="NCBI Taxonomy" id="1784719"/>
    <lineage>
        <taxon>Bacteria</taxon>
        <taxon>Bacillati</taxon>
        <taxon>Actinomycetota</taxon>
        <taxon>Actinomycetes</taxon>
        <taxon>Micrococcales</taxon>
        <taxon>Microbacteriaceae</taxon>
        <taxon>Leucobacter</taxon>
    </lineage>
</organism>
<gene>
    <name evidence="3" type="ORF">EVS81_07505</name>
</gene>
<dbReference type="Pfam" id="PF10728">
    <property type="entry name" value="DUF2520"/>
    <property type="match status" value="1"/>
</dbReference>
<dbReference type="InterPro" id="IPR037108">
    <property type="entry name" value="TM1727-like_C_sf"/>
</dbReference>
<evidence type="ECO:0000259" key="1">
    <source>
        <dbReference type="Pfam" id="PF10727"/>
    </source>
</evidence>
<evidence type="ECO:0000313" key="3">
    <source>
        <dbReference type="EMBL" id="QBE48692.1"/>
    </source>
</evidence>
<dbReference type="SUPFAM" id="SSF48179">
    <property type="entry name" value="6-phosphogluconate dehydrogenase C-terminal domain-like"/>
    <property type="match status" value="1"/>
</dbReference>
<proteinExistence type="predicted"/>
<sequence>MRTQIVGSGRMGTALARALRDAGEELLPAGGRGAAGTDADVVLLAVPDAAIAEAAQRIRPGRFVGHLSGATGLGALRPHERVFSLHPLLTATGAGAPFAGSFAAVDGSDADSLEVALRLARALQMETFRVADEDRAAYHAAASAAANYLVVLEGFAEQLAASAGVPRGALAPLARAALRNWAELGAAAALTGPIARGDEATVAAQRAAVAERLPGRLELFDALAAAARELAADGRAADGRAERVERNGS</sequence>
<dbReference type="Pfam" id="PF10727">
    <property type="entry name" value="Rossmann-like"/>
    <property type="match status" value="1"/>
</dbReference>